<dbReference type="Proteomes" id="UP000709295">
    <property type="component" value="Unassembled WGS sequence"/>
</dbReference>
<comment type="caution">
    <text evidence="2">The sequence shown here is derived from an EMBL/GenBank/DDBJ whole genome shotgun (WGS) entry which is preliminary data.</text>
</comment>
<keyword evidence="3" id="KW-1185">Reference proteome</keyword>
<dbReference type="EMBL" id="JAENGY010000609">
    <property type="protein sequence ID" value="KAG6959482.1"/>
    <property type="molecule type" value="Genomic_DNA"/>
</dbReference>
<organism evidence="2 3">
    <name type="scientific">Phytophthora aleatoria</name>
    <dbReference type="NCBI Taxonomy" id="2496075"/>
    <lineage>
        <taxon>Eukaryota</taxon>
        <taxon>Sar</taxon>
        <taxon>Stramenopiles</taxon>
        <taxon>Oomycota</taxon>
        <taxon>Peronosporomycetes</taxon>
        <taxon>Peronosporales</taxon>
        <taxon>Peronosporaceae</taxon>
        <taxon>Phytophthora</taxon>
    </lineage>
</organism>
<proteinExistence type="predicted"/>
<sequence length="147" mass="16577">MKAIARMLTVNHHLAYLDVLMLTDHRKYGNPLKKYHLKPIDRPAKLAAISARRMPAESASNKRARQTPRTDSVVGGLGSPRSFPLRVPHFFVECISAQPNTTGSRTMTFTTTTMKKTMTMERTKMALKKSTDPYPGCDRRWKNAAVC</sequence>
<dbReference type="AlphaFoldDB" id="A0A8J5MFT3"/>
<gene>
    <name evidence="2" type="ORF">JG688_00010047</name>
</gene>
<name>A0A8J5MFT3_9STRA</name>
<evidence type="ECO:0000313" key="3">
    <source>
        <dbReference type="Proteomes" id="UP000709295"/>
    </source>
</evidence>
<evidence type="ECO:0000313" key="2">
    <source>
        <dbReference type="EMBL" id="KAG6959482.1"/>
    </source>
</evidence>
<reference evidence="2" key="1">
    <citation type="submission" date="2021-01" db="EMBL/GenBank/DDBJ databases">
        <title>Phytophthora aleatoria, a newly-described species from Pinus radiata is distinct from Phytophthora cactorum isolates based on comparative genomics.</title>
        <authorList>
            <person name="Mcdougal R."/>
            <person name="Panda P."/>
            <person name="Williams N."/>
            <person name="Studholme D.J."/>
        </authorList>
    </citation>
    <scope>NUCLEOTIDE SEQUENCE</scope>
    <source>
        <strain evidence="2">NZFS 4037</strain>
    </source>
</reference>
<feature type="region of interest" description="Disordered" evidence="1">
    <location>
        <begin position="52"/>
        <end position="78"/>
    </location>
</feature>
<accession>A0A8J5MFT3</accession>
<protein>
    <submittedName>
        <fullName evidence="2">Uncharacterized protein</fullName>
    </submittedName>
</protein>
<evidence type="ECO:0000256" key="1">
    <source>
        <dbReference type="SAM" id="MobiDB-lite"/>
    </source>
</evidence>